<evidence type="ECO:0000256" key="3">
    <source>
        <dbReference type="ARBA" id="ARBA00006702"/>
    </source>
</evidence>
<proteinExistence type="inferred from homology"/>
<dbReference type="OrthoDB" id="10264738at2759"/>
<evidence type="ECO:0000256" key="2">
    <source>
        <dbReference type="ARBA" id="ARBA00001946"/>
    </source>
</evidence>
<dbReference type="InterPro" id="IPR015655">
    <property type="entry name" value="PP2C"/>
</dbReference>
<comment type="cofactor">
    <cofactor evidence="1">
        <name>Mn(2+)</name>
        <dbReference type="ChEBI" id="CHEBI:29035"/>
    </cofactor>
</comment>
<dbReference type="Proteomes" id="UP000070444">
    <property type="component" value="Unassembled WGS sequence"/>
</dbReference>
<evidence type="ECO:0000256" key="6">
    <source>
        <dbReference type="ARBA" id="ARBA00022801"/>
    </source>
</evidence>
<evidence type="ECO:0000256" key="10">
    <source>
        <dbReference type="RuleBase" id="RU003465"/>
    </source>
</evidence>
<dbReference type="PROSITE" id="PS01032">
    <property type="entry name" value="PPM_1"/>
    <property type="match status" value="1"/>
</dbReference>
<evidence type="ECO:0000256" key="9">
    <source>
        <dbReference type="ARBA" id="ARBA00048832"/>
    </source>
</evidence>
<dbReference type="InterPro" id="IPR036457">
    <property type="entry name" value="PPM-type-like_dom_sf"/>
</dbReference>
<gene>
    <name evidence="13" type="ORF">CONCODRAFT_78386</name>
</gene>
<dbReference type="InterPro" id="IPR000222">
    <property type="entry name" value="PP2C_BS"/>
</dbReference>
<comment type="similarity">
    <text evidence="3 10">Belongs to the PP2C family.</text>
</comment>
<keyword evidence="5" id="KW-0479">Metal-binding</keyword>
<sequence length="330" mass="35359">MEDAHSTILEFSTEDPSGFFAVFDGHGGQNAAKYAAAHLHQRIRKDATYGRGEYKDAIKSGFLGVDYDLKTAVAALITPDNRIFVGNAGDSRSVLSQAGIVKDLSTDHKPGNPSEAERITKAGGFIEYGRVNGNLALSRAIGDFEFKQNHRLPAEEQIVTADPDITEHSMEEGDEFLIVACDGIWDCLTSQEAVTEVSKLIAEGKSLGEVCELIMEQCLARDSDSSGVGCDNMTIVVVALLNGKTYEEWQTGIAARVAEESSTETNDKSTQDSALIVPSIVPASESEPASDNLPSEESTQEEAAEEEAANAEAKEEEASATLEETETASN</sequence>
<keyword evidence="8" id="KW-0464">Manganese</keyword>
<evidence type="ECO:0000313" key="14">
    <source>
        <dbReference type="Proteomes" id="UP000070444"/>
    </source>
</evidence>
<dbReference type="SUPFAM" id="SSF81606">
    <property type="entry name" value="PP2C-like"/>
    <property type="match status" value="1"/>
</dbReference>
<feature type="compositionally biased region" description="Acidic residues" evidence="11">
    <location>
        <begin position="298"/>
        <end position="309"/>
    </location>
</feature>
<dbReference type="CDD" id="cd00143">
    <property type="entry name" value="PP2Cc"/>
    <property type="match status" value="1"/>
</dbReference>
<dbReference type="Gene3D" id="3.60.40.10">
    <property type="entry name" value="PPM-type phosphatase domain"/>
    <property type="match status" value="1"/>
</dbReference>
<dbReference type="InterPro" id="IPR001932">
    <property type="entry name" value="PPM-type_phosphatase-like_dom"/>
</dbReference>
<dbReference type="EC" id="3.1.3.16" evidence="4"/>
<evidence type="ECO:0000256" key="5">
    <source>
        <dbReference type="ARBA" id="ARBA00022723"/>
    </source>
</evidence>
<dbReference type="PROSITE" id="PS51746">
    <property type="entry name" value="PPM_2"/>
    <property type="match status" value="1"/>
</dbReference>
<dbReference type="EMBL" id="KQ964476">
    <property type="protein sequence ID" value="KXN71404.1"/>
    <property type="molecule type" value="Genomic_DNA"/>
</dbReference>
<dbReference type="GO" id="GO:0004722">
    <property type="term" value="F:protein serine/threonine phosphatase activity"/>
    <property type="evidence" value="ECO:0007669"/>
    <property type="project" value="UniProtKB-EC"/>
</dbReference>
<reference evidence="13 14" key="1">
    <citation type="journal article" date="2015" name="Genome Biol. Evol.">
        <title>Phylogenomic analyses indicate that early fungi evolved digesting cell walls of algal ancestors of land plants.</title>
        <authorList>
            <person name="Chang Y."/>
            <person name="Wang S."/>
            <person name="Sekimoto S."/>
            <person name="Aerts A.L."/>
            <person name="Choi C."/>
            <person name="Clum A."/>
            <person name="LaButti K.M."/>
            <person name="Lindquist E.A."/>
            <person name="Yee Ngan C."/>
            <person name="Ohm R.A."/>
            <person name="Salamov A.A."/>
            <person name="Grigoriev I.V."/>
            <person name="Spatafora J.W."/>
            <person name="Berbee M.L."/>
        </authorList>
    </citation>
    <scope>NUCLEOTIDE SEQUENCE [LARGE SCALE GENOMIC DNA]</scope>
    <source>
        <strain evidence="13 14">NRRL 28638</strain>
    </source>
</reference>
<name>A0A137P8X3_CONC2</name>
<keyword evidence="14" id="KW-1185">Reference proteome</keyword>
<keyword evidence="6 10" id="KW-0378">Hydrolase</keyword>
<accession>A0A137P8X3</accession>
<evidence type="ECO:0000256" key="7">
    <source>
        <dbReference type="ARBA" id="ARBA00022912"/>
    </source>
</evidence>
<feature type="domain" description="PPM-type phosphatase" evidence="12">
    <location>
        <begin position="1"/>
        <end position="240"/>
    </location>
</feature>
<organism evidence="13 14">
    <name type="scientific">Conidiobolus coronatus (strain ATCC 28846 / CBS 209.66 / NRRL 28638)</name>
    <name type="common">Delacroixia coronata</name>
    <dbReference type="NCBI Taxonomy" id="796925"/>
    <lineage>
        <taxon>Eukaryota</taxon>
        <taxon>Fungi</taxon>
        <taxon>Fungi incertae sedis</taxon>
        <taxon>Zoopagomycota</taxon>
        <taxon>Entomophthoromycotina</taxon>
        <taxon>Entomophthoromycetes</taxon>
        <taxon>Entomophthorales</taxon>
        <taxon>Ancylistaceae</taxon>
        <taxon>Conidiobolus</taxon>
    </lineage>
</organism>
<evidence type="ECO:0000256" key="1">
    <source>
        <dbReference type="ARBA" id="ARBA00001936"/>
    </source>
</evidence>
<protein>
    <recommendedName>
        <fullName evidence="4">protein-serine/threonine phosphatase</fullName>
        <ecNumber evidence="4">3.1.3.16</ecNumber>
    </recommendedName>
</protein>
<dbReference type="GO" id="GO:0046872">
    <property type="term" value="F:metal ion binding"/>
    <property type="evidence" value="ECO:0007669"/>
    <property type="project" value="UniProtKB-KW"/>
</dbReference>
<dbReference type="OMA" id="TKRPEYR"/>
<comment type="cofactor">
    <cofactor evidence="2">
        <name>Mg(2+)</name>
        <dbReference type="ChEBI" id="CHEBI:18420"/>
    </cofactor>
</comment>
<evidence type="ECO:0000313" key="13">
    <source>
        <dbReference type="EMBL" id="KXN71404.1"/>
    </source>
</evidence>
<evidence type="ECO:0000256" key="8">
    <source>
        <dbReference type="ARBA" id="ARBA00023211"/>
    </source>
</evidence>
<dbReference type="PANTHER" id="PTHR13832:SF565">
    <property type="entry name" value="AT28366P-RELATED"/>
    <property type="match status" value="1"/>
</dbReference>
<keyword evidence="7 10" id="KW-0904">Protein phosphatase</keyword>
<dbReference type="PANTHER" id="PTHR13832">
    <property type="entry name" value="PROTEIN PHOSPHATASE 2C"/>
    <property type="match status" value="1"/>
</dbReference>
<dbReference type="Pfam" id="PF00481">
    <property type="entry name" value="PP2C"/>
    <property type="match status" value="1"/>
</dbReference>
<comment type="catalytic activity">
    <reaction evidence="9">
        <text>O-phospho-L-threonyl-[protein] + H2O = L-threonyl-[protein] + phosphate</text>
        <dbReference type="Rhea" id="RHEA:47004"/>
        <dbReference type="Rhea" id="RHEA-COMP:11060"/>
        <dbReference type="Rhea" id="RHEA-COMP:11605"/>
        <dbReference type="ChEBI" id="CHEBI:15377"/>
        <dbReference type="ChEBI" id="CHEBI:30013"/>
        <dbReference type="ChEBI" id="CHEBI:43474"/>
        <dbReference type="ChEBI" id="CHEBI:61977"/>
        <dbReference type="EC" id="3.1.3.16"/>
    </reaction>
    <physiologicalReaction direction="left-to-right" evidence="9">
        <dbReference type="Rhea" id="RHEA:47005"/>
    </physiologicalReaction>
</comment>
<dbReference type="SMART" id="SM00332">
    <property type="entry name" value="PP2Cc"/>
    <property type="match status" value="1"/>
</dbReference>
<evidence type="ECO:0000256" key="4">
    <source>
        <dbReference type="ARBA" id="ARBA00013081"/>
    </source>
</evidence>
<feature type="region of interest" description="Disordered" evidence="11">
    <location>
        <begin position="258"/>
        <end position="330"/>
    </location>
</feature>
<evidence type="ECO:0000256" key="11">
    <source>
        <dbReference type="SAM" id="MobiDB-lite"/>
    </source>
</evidence>
<evidence type="ECO:0000259" key="12">
    <source>
        <dbReference type="PROSITE" id="PS51746"/>
    </source>
</evidence>
<dbReference type="AlphaFoldDB" id="A0A137P8X3"/>
<dbReference type="STRING" id="796925.A0A137P8X3"/>